<dbReference type="RefSeq" id="WP_054453128.1">
    <property type="nucleotide sequence ID" value="NZ_LHPH01000004.1"/>
</dbReference>
<feature type="domain" description="PKD" evidence="8">
    <location>
        <begin position="569"/>
        <end position="635"/>
    </location>
</feature>
<dbReference type="InterPro" id="IPR036852">
    <property type="entry name" value="Peptidase_S8/S53_dom_sf"/>
</dbReference>
<accession>A0A0N1MWK0</accession>
<keyword evidence="3" id="KW-0479">Metal-binding</keyword>
<dbReference type="PATRIC" id="fig|187330.3.peg.2644"/>
<evidence type="ECO:0000256" key="5">
    <source>
        <dbReference type="ARBA" id="ARBA00022825"/>
    </source>
</evidence>
<dbReference type="EMBL" id="LHPH01000004">
    <property type="protein sequence ID" value="KPH64532.1"/>
    <property type="molecule type" value="Genomic_DNA"/>
</dbReference>
<dbReference type="AlphaFoldDB" id="A0A0N1MWK0"/>
<name>A0A0N1MWK0_9GAMM</name>
<dbReference type="InterPro" id="IPR015500">
    <property type="entry name" value="Peptidase_S8_subtilisin-rel"/>
</dbReference>
<dbReference type="InterPro" id="IPR035986">
    <property type="entry name" value="PKD_dom_sf"/>
</dbReference>
<evidence type="ECO:0000313" key="10">
    <source>
        <dbReference type="Proteomes" id="UP000037848"/>
    </source>
</evidence>
<evidence type="ECO:0000256" key="4">
    <source>
        <dbReference type="ARBA" id="ARBA00022801"/>
    </source>
</evidence>
<dbReference type="Gene3D" id="2.10.10.20">
    <property type="entry name" value="Carbohydrate-binding module superfamily 5/12"/>
    <property type="match status" value="2"/>
</dbReference>
<protein>
    <submittedName>
        <fullName evidence="9">Alkaline serine protease</fullName>
    </submittedName>
</protein>
<evidence type="ECO:0000256" key="6">
    <source>
        <dbReference type="PROSITE-ProRule" id="PRU01240"/>
    </source>
</evidence>
<comment type="similarity">
    <text evidence="1 6">Belongs to the peptidase S8 family.</text>
</comment>
<dbReference type="InterPro" id="IPR037045">
    <property type="entry name" value="S8pro/Inhibitor_I9_sf"/>
</dbReference>
<evidence type="ECO:0000256" key="7">
    <source>
        <dbReference type="SAM" id="SignalP"/>
    </source>
</evidence>
<dbReference type="InterPro" id="IPR050131">
    <property type="entry name" value="Peptidase_S8_subtilisin-like"/>
</dbReference>
<feature type="chain" id="PRO_5005878407" evidence="7">
    <location>
        <begin position="29"/>
        <end position="697"/>
    </location>
</feature>
<dbReference type="Pfam" id="PF00082">
    <property type="entry name" value="Peptidase_S8"/>
    <property type="match status" value="1"/>
</dbReference>
<dbReference type="InterPro" id="IPR013783">
    <property type="entry name" value="Ig-like_fold"/>
</dbReference>
<dbReference type="Gene3D" id="2.60.40.10">
    <property type="entry name" value="Immunoglobulins"/>
    <property type="match status" value="2"/>
</dbReference>
<keyword evidence="5 6" id="KW-0720">Serine protease</keyword>
<dbReference type="CDD" id="cd00146">
    <property type="entry name" value="PKD"/>
    <property type="match status" value="2"/>
</dbReference>
<dbReference type="GO" id="GO:0005975">
    <property type="term" value="P:carbohydrate metabolic process"/>
    <property type="evidence" value="ECO:0007669"/>
    <property type="project" value="InterPro"/>
</dbReference>
<proteinExistence type="inferred from homology"/>
<dbReference type="GO" id="GO:0005615">
    <property type="term" value="C:extracellular space"/>
    <property type="evidence" value="ECO:0007669"/>
    <property type="project" value="TreeGrafter"/>
</dbReference>
<dbReference type="InterPro" id="IPR003610">
    <property type="entry name" value="CBM5/12"/>
</dbReference>
<dbReference type="InterPro" id="IPR022409">
    <property type="entry name" value="PKD/Chitinase_dom"/>
</dbReference>
<feature type="active site" description="Charge relay system" evidence="6">
    <location>
        <position position="340"/>
    </location>
</feature>
<dbReference type="Gene3D" id="3.30.70.80">
    <property type="entry name" value="Peptidase S8 propeptide/proteinase inhibitor I9"/>
    <property type="match status" value="1"/>
</dbReference>
<evidence type="ECO:0000256" key="2">
    <source>
        <dbReference type="ARBA" id="ARBA00022670"/>
    </source>
</evidence>
<dbReference type="CDD" id="cd12215">
    <property type="entry name" value="ChiC_BD"/>
    <property type="match status" value="2"/>
</dbReference>
<keyword evidence="7" id="KW-0732">Signal</keyword>
<feature type="domain" description="PKD" evidence="8">
    <location>
        <begin position="410"/>
        <end position="496"/>
    </location>
</feature>
<dbReference type="InterPro" id="IPR000209">
    <property type="entry name" value="Peptidase_S8/S53_dom"/>
</dbReference>
<dbReference type="Pfam" id="PF18911">
    <property type="entry name" value="PKD_4"/>
    <property type="match status" value="2"/>
</dbReference>
<dbReference type="InterPro" id="IPR000601">
    <property type="entry name" value="PKD_dom"/>
</dbReference>
<dbReference type="PANTHER" id="PTHR43806">
    <property type="entry name" value="PEPTIDASE S8"/>
    <property type="match status" value="1"/>
</dbReference>
<dbReference type="Gene3D" id="3.40.50.200">
    <property type="entry name" value="Peptidase S8/S53 domain"/>
    <property type="match status" value="1"/>
</dbReference>
<comment type="caution">
    <text evidence="9">The sequence shown here is derived from an EMBL/GenBank/DDBJ whole genome shotgun (WGS) entry which is preliminary data.</text>
</comment>
<dbReference type="PRINTS" id="PR00723">
    <property type="entry name" value="SUBTILISIN"/>
</dbReference>
<dbReference type="CDD" id="cd07477">
    <property type="entry name" value="Peptidases_S8_Subtilisin_subset"/>
    <property type="match status" value="1"/>
</dbReference>
<keyword evidence="4 6" id="KW-0378">Hydrolase</keyword>
<dbReference type="PROSITE" id="PS00137">
    <property type="entry name" value="SUBTILASE_HIS"/>
    <property type="match status" value="1"/>
</dbReference>
<feature type="active site" description="Charge relay system" evidence="6">
    <location>
        <position position="183"/>
    </location>
</feature>
<dbReference type="PANTHER" id="PTHR43806:SF11">
    <property type="entry name" value="CEREVISIN-RELATED"/>
    <property type="match status" value="1"/>
</dbReference>
<feature type="active site" description="Charge relay system" evidence="6">
    <location>
        <position position="147"/>
    </location>
</feature>
<gene>
    <name evidence="9" type="ORF">ADS77_04400</name>
</gene>
<dbReference type="InterPro" id="IPR034202">
    <property type="entry name" value="Subtilisin_Carlsberg-like"/>
</dbReference>
<keyword evidence="10" id="KW-1185">Reference proteome</keyword>
<evidence type="ECO:0000256" key="3">
    <source>
        <dbReference type="ARBA" id="ARBA00022723"/>
    </source>
</evidence>
<sequence length="697" mass="72661">MRASKTPTFKITAVTTAILLSTAGSAIAQEVESERFIVHLTEQTTAVHTAFARSQAQADNIKRGLMSDVALQANVEVIQTLPDINAMAVVLTADQKARLLQSSEVASIEVDPKRYLMAESTPYGITMVQAQQLSDNLTGNQKVCIMDTGYTLNHPDLPSTGITGSDGYGANNTGNWYNDGNGHGTHVAGTIAALGGNGEGVIGVNSSGQLGLHIVKVFNDQGRWAYGSDLVAAIGQCQSAGASVTSMSLGGPQSSNAERQAFANSYAQGMLHIAAAGNDANSSLSYPASYDSVVSVAAVDRSGRKASFSQYNSQVEIAAPGVGTNSTWNNGGYKSISGTSMATPHVSGVAALVWSHFPQCSNQQIRDALNATAQDKGAAGRDTSYGFGIVKAKDAYDYLAQSECGGGSGVDNAPVARFSASVNAKQVTFSNASTDDKGISSYSWSFGDGNSSTAENPTHTYAADGSYSVTLEVTDTAGQVNQRSQTVKISTAVGGECEGIASWNASKSYRVGDLVEFNQVKYKATWWSTGASPAVYSNVWSRQGNCKTGDGGGTVNQAPKANFDFSVSGLAVSFTNASTDDVAVTAYNWTFGDGNAANTKTPSHTYQAPGSYEVKLTVSDAQGLNHTLVKTVTVTDGGTPPAGCSGLATWSSTAVYTAGKEVAHSGNRYSAKWWTRGANPADNSSSWAVWKDLGKCQ</sequence>
<dbReference type="OrthoDB" id="9790784at2"/>
<dbReference type="SMART" id="SM00089">
    <property type="entry name" value="PKD"/>
    <property type="match status" value="2"/>
</dbReference>
<reference evidence="9 10" key="1">
    <citation type="submission" date="2015-08" db="EMBL/GenBank/DDBJ databases">
        <title>Draft Genome Sequence of Pseudoalteromonas porphyrae UCD-SED14.</title>
        <authorList>
            <person name="Coil D.A."/>
            <person name="Jospin G."/>
            <person name="Lee R.D."/>
            <person name="Eisen J.A."/>
        </authorList>
    </citation>
    <scope>NUCLEOTIDE SEQUENCE [LARGE SCALE GENOMIC DNA]</scope>
    <source>
        <strain evidence="9 10">UCD-SED14</strain>
    </source>
</reference>
<dbReference type="InterPro" id="IPR036573">
    <property type="entry name" value="CBM_sf_5/12"/>
</dbReference>
<dbReference type="GO" id="GO:0004252">
    <property type="term" value="F:serine-type endopeptidase activity"/>
    <property type="evidence" value="ECO:0007669"/>
    <property type="project" value="UniProtKB-UniRule"/>
</dbReference>
<dbReference type="STRING" id="187330.AMS58_12245"/>
<dbReference type="GO" id="GO:0004553">
    <property type="term" value="F:hydrolase activity, hydrolyzing O-glycosyl compounds"/>
    <property type="evidence" value="ECO:0007669"/>
    <property type="project" value="InterPro"/>
</dbReference>
<organism evidence="9 10">
    <name type="scientific">Pseudoalteromonas porphyrae</name>
    <dbReference type="NCBI Taxonomy" id="187330"/>
    <lineage>
        <taxon>Bacteria</taxon>
        <taxon>Pseudomonadati</taxon>
        <taxon>Pseudomonadota</taxon>
        <taxon>Gammaproteobacteria</taxon>
        <taxon>Alteromonadales</taxon>
        <taxon>Pseudoalteromonadaceae</taxon>
        <taxon>Pseudoalteromonas</taxon>
    </lineage>
</organism>
<feature type="signal peptide" evidence="7">
    <location>
        <begin position="1"/>
        <end position="28"/>
    </location>
</feature>
<dbReference type="Proteomes" id="UP000037848">
    <property type="component" value="Unassembled WGS sequence"/>
</dbReference>
<dbReference type="InterPro" id="IPR023828">
    <property type="entry name" value="Peptidase_S8_Ser-AS"/>
</dbReference>
<dbReference type="GO" id="GO:0030246">
    <property type="term" value="F:carbohydrate binding"/>
    <property type="evidence" value="ECO:0007669"/>
    <property type="project" value="InterPro"/>
</dbReference>
<keyword evidence="2 6" id="KW-0645">Protease</keyword>
<dbReference type="SUPFAM" id="SSF49299">
    <property type="entry name" value="PKD domain"/>
    <property type="match status" value="2"/>
</dbReference>
<dbReference type="Pfam" id="PF02839">
    <property type="entry name" value="CBM_5_12"/>
    <property type="match status" value="2"/>
</dbReference>
<dbReference type="InterPro" id="IPR022398">
    <property type="entry name" value="Peptidase_S8_His-AS"/>
</dbReference>
<dbReference type="SUPFAM" id="SSF51055">
    <property type="entry name" value="Carbohydrate binding domain"/>
    <property type="match status" value="2"/>
</dbReference>
<dbReference type="PROSITE" id="PS50093">
    <property type="entry name" value="PKD"/>
    <property type="match status" value="2"/>
</dbReference>
<dbReference type="GO" id="GO:0006508">
    <property type="term" value="P:proteolysis"/>
    <property type="evidence" value="ECO:0007669"/>
    <property type="project" value="UniProtKB-KW"/>
</dbReference>
<evidence type="ECO:0000259" key="8">
    <source>
        <dbReference type="PROSITE" id="PS50093"/>
    </source>
</evidence>
<dbReference type="PROSITE" id="PS51892">
    <property type="entry name" value="SUBTILASE"/>
    <property type="match status" value="1"/>
</dbReference>
<evidence type="ECO:0000313" key="9">
    <source>
        <dbReference type="EMBL" id="KPH64532.1"/>
    </source>
</evidence>
<dbReference type="PROSITE" id="PS00138">
    <property type="entry name" value="SUBTILASE_SER"/>
    <property type="match status" value="1"/>
</dbReference>
<dbReference type="SUPFAM" id="SSF52743">
    <property type="entry name" value="Subtilisin-like"/>
    <property type="match status" value="1"/>
</dbReference>
<dbReference type="GO" id="GO:0046872">
    <property type="term" value="F:metal ion binding"/>
    <property type="evidence" value="ECO:0007669"/>
    <property type="project" value="UniProtKB-KW"/>
</dbReference>
<evidence type="ECO:0000256" key="1">
    <source>
        <dbReference type="ARBA" id="ARBA00011073"/>
    </source>
</evidence>
<dbReference type="SMART" id="SM00495">
    <property type="entry name" value="ChtBD3"/>
    <property type="match status" value="2"/>
</dbReference>